<dbReference type="CDD" id="cd04301">
    <property type="entry name" value="NAT_SF"/>
    <property type="match status" value="1"/>
</dbReference>
<comment type="caution">
    <text evidence="4">The sequence shown here is derived from an EMBL/GenBank/DDBJ whole genome shotgun (WGS) entry which is preliminary data.</text>
</comment>
<accession>A0A919S402</accession>
<proteinExistence type="predicted"/>
<keyword evidence="1" id="KW-0808">Transferase</keyword>
<name>A0A919S402_9ACTN</name>
<dbReference type="InterPro" id="IPR050832">
    <property type="entry name" value="Bact_Acetyltransf"/>
</dbReference>
<evidence type="ECO:0000313" key="4">
    <source>
        <dbReference type="EMBL" id="GIM63965.1"/>
    </source>
</evidence>
<sequence length="174" mass="18793">MLIRAKTEADTAGCVDLLLRVHRQDNYPLHLAPHEVPGFLAGEHETAAWVAEQDGRIVGHVALHCPPDDPTLTVAGNATGLPTDAMALVSRLFIAPDRRRSGLGRVLLRHAAGQARAFGQRAVLDVGQALAPPIALYESEGWNRVGELHIPLDAGPVLDLWVYVSPESPDLRMV</sequence>
<protein>
    <recommendedName>
        <fullName evidence="3">N-acetyltransferase domain-containing protein</fullName>
    </recommendedName>
</protein>
<feature type="domain" description="N-acetyltransferase" evidence="3">
    <location>
        <begin position="1"/>
        <end position="174"/>
    </location>
</feature>
<dbReference type="Pfam" id="PF00583">
    <property type="entry name" value="Acetyltransf_1"/>
    <property type="match status" value="1"/>
</dbReference>
<evidence type="ECO:0000256" key="1">
    <source>
        <dbReference type="ARBA" id="ARBA00022679"/>
    </source>
</evidence>
<keyword evidence="5" id="KW-1185">Reference proteome</keyword>
<dbReference type="Gene3D" id="3.40.630.30">
    <property type="match status" value="1"/>
</dbReference>
<keyword evidence="2" id="KW-0012">Acyltransferase</keyword>
<dbReference type="InterPro" id="IPR000182">
    <property type="entry name" value="GNAT_dom"/>
</dbReference>
<dbReference type="RefSeq" id="WP_212986876.1">
    <property type="nucleotide sequence ID" value="NZ_BAABEA010000051.1"/>
</dbReference>
<dbReference type="PANTHER" id="PTHR43877:SF2">
    <property type="entry name" value="AMINOALKYLPHOSPHONATE N-ACETYLTRANSFERASE-RELATED"/>
    <property type="match status" value="1"/>
</dbReference>
<organism evidence="4 5">
    <name type="scientific">Actinoplanes auranticolor</name>
    <dbReference type="NCBI Taxonomy" id="47988"/>
    <lineage>
        <taxon>Bacteria</taxon>
        <taxon>Bacillati</taxon>
        <taxon>Actinomycetota</taxon>
        <taxon>Actinomycetes</taxon>
        <taxon>Micromonosporales</taxon>
        <taxon>Micromonosporaceae</taxon>
        <taxon>Actinoplanes</taxon>
    </lineage>
</organism>
<dbReference type="Proteomes" id="UP000681340">
    <property type="component" value="Unassembled WGS sequence"/>
</dbReference>
<dbReference type="AlphaFoldDB" id="A0A919S402"/>
<reference evidence="4" key="1">
    <citation type="submission" date="2021-03" db="EMBL/GenBank/DDBJ databases">
        <title>Whole genome shotgun sequence of Actinoplanes auranticolor NBRC 12245.</title>
        <authorList>
            <person name="Komaki H."/>
            <person name="Tamura T."/>
        </authorList>
    </citation>
    <scope>NUCLEOTIDE SEQUENCE</scope>
    <source>
        <strain evidence="4">NBRC 12245</strain>
    </source>
</reference>
<evidence type="ECO:0000313" key="5">
    <source>
        <dbReference type="Proteomes" id="UP000681340"/>
    </source>
</evidence>
<evidence type="ECO:0000256" key="2">
    <source>
        <dbReference type="ARBA" id="ARBA00023315"/>
    </source>
</evidence>
<dbReference type="EMBL" id="BOQL01000006">
    <property type="protein sequence ID" value="GIM63965.1"/>
    <property type="molecule type" value="Genomic_DNA"/>
</dbReference>
<dbReference type="SUPFAM" id="SSF55729">
    <property type="entry name" value="Acyl-CoA N-acyltransferases (Nat)"/>
    <property type="match status" value="1"/>
</dbReference>
<dbReference type="InterPro" id="IPR016181">
    <property type="entry name" value="Acyl_CoA_acyltransferase"/>
</dbReference>
<dbReference type="PANTHER" id="PTHR43877">
    <property type="entry name" value="AMINOALKYLPHOSPHONATE N-ACETYLTRANSFERASE-RELATED-RELATED"/>
    <property type="match status" value="1"/>
</dbReference>
<dbReference type="PROSITE" id="PS51186">
    <property type="entry name" value="GNAT"/>
    <property type="match status" value="1"/>
</dbReference>
<evidence type="ECO:0000259" key="3">
    <source>
        <dbReference type="PROSITE" id="PS51186"/>
    </source>
</evidence>
<gene>
    <name evidence="4" type="ORF">Aau02nite_07460</name>
</gene>
<dbReference type="GO" id="GO:0016747">
    <property type="term" value="F:acyltransferase activity, transferring groups other than amino-acyl groups"/>
    <property type="evidence" value="ECO:0007669"/>
    <property type="project" value="InterPro"/>
</dbReference>